<accession>E6N533</accession>
<protein>
    <submittedName>
        <fullName evidence="2">Uncharacterized protein</fullName>
    </submittedName>
</protein>
<sequence length="297" mass="34698">MRLNDDSGSSAAGPAVDDKGESAKEVGRRFYADIHRKKDDSGYRITYTTDGEAFKHVDSPTKIPAEAGDKVYVDVIPVMHIDGFIELLRRGAEVHYLRRLTLIKQMRKRLGIESKSAKTDVRILMNIEEKWFKRVDEDFLAMRQLISPFRRLERTKQRLENQYKDVPDVAKQSFKRLIDHIEEEKLVVARPIIEEAERRYPLFKLIAEELGLTGDSHLLGRQALAELLTYVDFSRSFTDVRIYLGLFRQRINNQKYNHIARKALNRLTMSITNKEPRARDEEEIAFKIWLTYRRGAQ</sequence>
<dbReference type="EMBL" id="AP011836">
    <property type="protein sequence ID" value="BAJ47402.1"/>
    <property type="molecule type" value="Genomic_DNA"/>
</dbReference>
<feature type="region of interest" description="Disordered" evidence="1">
    <location>
        <begin position="1"/>
        <end position="23"/>
    </location>
</feature>
<evidence type="ECO:0000313" key="4">
    <source>
        <dbReference type="EMBL" id="BAJ50268.1"/>
    </source>
</evidence>
<evidence type="ECO:0000256" key="1">
    <source>
        <dbReference type="SAM" id="MobiDB-lite"/>
    </source>
</evidence>
<dbReference type="EMBL" id="BA000048">
    <property type="protein sequence ID" value="BAJ50268.1"/>
    <property type="molecule type" value="Genomic_DNA"/>
</dbReference>
<evidence type="ECO:0000313" key="3">
    <source>
        <dbReference type="EMBL" id="BAJ49249.1"/>
    </source>
</evidence>
<dbReference type="AlphaFoldDB" id="E6N533"/>
<dbReference type="BioCyc" id="CCAL311458:G131R-414-MONOMER"/>
<reference evidence="2 5" key="2">
    <citation type="journal article" date="2011" name="Nucleic Acids Res.">
        <title>Insights into the evolution of Archaea and eukaryotic protein modifier systems revealed by the genome of a novel archaeal group.</title>
        <authorList>
            <person name="Nunoura T."/>
            <person name="Takaki Y."/>
            <person name="Kakuta J."/>
            <person name="Nishi S."/>
            <person name="Sugahara J."/>
            <person name="Kazama H."/>
            <person name="Chee G."/>
            <person name="Hattori M."/>
            <person name="Kanai A."/>
            <person name="Atomi H."/>
            <person name="Takai K."/>
            <person name="Takami H."/>
        </authorList>
    </citation>
    <scope>NUCLEOTIDE SEQUENCE [LARGE SCALE GENOMIC DNA]</scope>
</reference>
<dbReference type="EMBL" id="AP011889">
    <property type="protein sequence ID" value="BAJ49249.1"/>
    <property type="molecule type" value="Genomic_DNA"/>
</dbReference>
<gene>
    <name evidence="4" type="ORF">CSUB_C0407</name>
    <name evidence="3" type="ORF">HGMM_F07G12C17</name>
    <name evidence="2" type="ORF">HGMM_F29F08C11</name>
</gene>
<feature type="compositionally biased region" description="Polar residues" evidence="1">
    <location>
        <begin position="1"/>
        <end position="10"/>
    </location>
</feature>
<dbReference type="KEGG" id="csu:CSUB_C0407"/>
<organism evidence="2 5">
    <name type="scientific">Caldiarchaeum subterraneum</name>
    <dbReference type="NCBI Taxonomy" id="311458"/>
    <lineage>
        <taxon>Archaea</taxon>
        <taxon>Nitrososphaerota</taxon>
        <taxon>Candidatus Caldarchaeales</taxon>
        <taxon>Candidatus Caldarchaeaceae</taxon>
        <taxon>Candidatus Caldarchaeum</taxon>
    </lineage>
</organism>
<evidence type="ECO:0000313" key="5">
    <source>
        <dbReference type="Proteomes" id="UP000008120"/>
    </source>
</evidence>
<reference evidence="2 5" key="1">
    <citation type="journal article" date="2005" name="Environ. Microbiol.">
        <title>Genetic and functional properties of uncultivated thermophilic crenarchaeotes from a subsurface gold mine as revealed by analysis of genome fragments.</title>
        <authorList>
            <person name="Nunoura T."/>
            <person name="Hirayama H."/>
            <person name="Takami H."/>
            <person name="Oida H."/>
            <person name="Nishi S."/>
            <person name="Shimamura S."/>
            <person name="Suzuki Y."/>
            <person name="Inagaki F."/>
            <person name="Takai K."/>
            <person name="Nealson K.H."/>
            <person name="Horikoshi K."/>
        </authorList>
    </citation>
    <scope>NUCLEOTIDE SEQUENCE [LARGE SCALE GENOMIC DNA]</scope>
</reference>
<dbReference type="STRING" id="311458.CSUB_C0407"/>
<dbReference type="Proteomes" id="UP000008120">
    <property type="component" value="Chromosome"/>
</dbReference>
<evidence type="ECO:0000313" key="2">
    <source>
        <dbReference type="EMBL" id="BAJ47402.1"/>
    </source>
</evidence>
<name>E6N533_CALS0</name>
<proteinExistence type="predicted"/>